<reference evidence="2 3" key="1">
    <citation type="journal article" date="2020" name="Genomics">
        <title>Complete, high-quality genomes from long-read metagenomic sequencing of two wolf lichen thalli reveals enigmatic genome architecture.</title>
        <authorList>
            <person name="McKenzie S.K."/>
            <person name="Walston R.F."/>
            <person name="Allen J.L."/>
        </authorList>
    </citation>
    <scope>NUCLEOTIDE SEQUENCE [LARGE SCALE GENOMIC DNA]</scope>
    <source>
        <strain evidence="2">WasteWater1</strain>
    </source>
</reference>
<evidence type="ECO:0000313" key="3">
    <source>
        <dbReference type="Proteomes" id="UP000593566"/>
    </source>
</evidence>
<proteinExistence type="predicted"/>
<protein>
    <submittedName>
        <fullName evidence="2">Uncharacterized protein</fullName>
    </submittedName>
</protein>
<evidence type="ECO:0000256" key="1">
    <source>
        <dbReference type="SAM" id="MobiDB-lite"/>
    </source>
</evidence>
<dbReference type="AlphaFoldDB" id="A0A8H6CBT0"/>
<accession>A0A8H6CBT0</accession>
<feature type="compositionally biased region" description="Polar residues" evidence="1">
    <location>
        <begin position="14"/>
        <end position="39"/>
    </location>
</feature>
<sequence>MPVALLHQRPQKTKGLSQPTTPRLSAQDQSQKSETSAYSMDSAANARPFPFFKLPAELRNQIYRLVVITGQSLMIRDMHLQEFEKSQNNGSYRFRSTYLATDHVCSKKSWPESLGTPTVELCLFKGPRYQPLKTTYKLGTAILRNTMTTEMLCVNKQSREEVAFIFYGENTFHFTSMSSLMPFMQDRTAETRKYIQRLRLTLTVDDRDWDVIYTEYGRPATWNTAFSKLVKLPHVKVKTLLVRIDDRKARILMHGLNLRSRSMLWLHKLSRLENLEMLGVRYDVTEWKTLQHQPNLWGWSGPTDDEVNTQTGHELWRFLAPKMLKKHDDDHNPDALQQRRIWDFPKTRKSYRTHIIKDFDGLYPESDADDE</sequence>
<gene>
    <name evidence="2" type="ORF">HO133_002865</name>
</gene>
<keyword evidence="3" id="KW-1185">Reference proteome</keyword>
<dbReference type="PANTHER" id="PTHR42085:SF2">
    <property type="entry name" value="F-BOX DOMAIN-CONTAINING PROTEIN"/>
    <property type="match status" value="1"/>
</dbReference>
<organism evidence="2 3">
    <name type="scientific">Letharia lupina</name>
    <dbReference type="NCBI Taxonomy" id="560253"/>
    <lineage>
        <taxon>Eukaryota</taxon>
        <taxon>Fungi</taxon>
        <taxon>Dikarya</taxon>
        <taxon>Ascomycota</taxon>
        <taxon>Pezizomycotina</taxon>
        <taxon>Lecanoromycetes</taxon>
        <taxon>OSLEUM clade</taxon>
        <taxon>Lecanoromycetidae</taxon>
        <taxon>Lecanorales</taxon>
        <taxon>Lecanorineae</taxon>
        <taxon>Parmeliaceae</taxon>
        <taxon>Letharia</taxon>
    </lineage>
</organism>
<feature type="region of interest" description="Disordered" evidence="1">
    <location>
        <begin position="1"/>
        <end position="41"/>
    </location>
</feature>
<dbReference type="Proteomes" id="UP000593566">
    <property type="component" value="Unassembled WGS sequence"/>
</dbReference>
<comment type="caution">
    <text evidence="2">The sequence shown here is derived from an EMBL/GenBank/DDBJ whole genome shotgun (WGS) entry which is preliminary data.</text>
</comment>
<dbReference type="GeneID" id="59331277"/>
<dbReference type="InterPro" id="IPR038883">
    <property type="entry name" value="AN11006-like"/>
</dbReference>
<dbReference type="EMBL" id="JACCJB010000016">
    <property type="protein sequence ID" value="KAF6220433.1"/>
    <property type="molecule type" value="Genomic_DNA"/>
</dbReference>
<dbReference type="RefSeq" id="XP_037149868.1">
    <property type="nucleotide sequence ID" value="XM_037293790.1"/>
</dbReference>
<dbReference type="PANTHER" id="PTHR42085">
    <property type="entry name" value="F-BOX DOMAIN-CONTAINING PROTEIN"/>
    <property type="match status" value="1"/>
</dbReference>
<name>A0A8H6CBT0_9LECA</name>
<evidence type="ECO:0000313" key="2">
    <source>
        <dbReference type="EMBL" id="KAF6220433.1"/>
    </source>
</evidence>